<accession>W4L8A9</accession>
<keyword evidence="2" id="KW-1185">Reference proteome</keyword>
<dbReference type="AlphaFoldDB" id="W4L8A9"/>
<organism evidence="1 2">
    <name type="scientific">Entotheonella factor</name>
    <dbReference type="NCBI Taxonomy" id="1429438"/>
    <lineage>
        <taxon>Bacteria</taxon>
        <taxon>Pseudomonadati</taxon>
        <taxon>Nitrospinota/Tectimicrobiota group</taxon>
        <taxon>Candidatus Tectimicrobiota</taxon>
        <taxon>Candidatus Entotheonellia</taxon>
        <taxon>Candidatus Entotheonellales</taxon>
        <taxon>Candidatus Entotheonellaceae</taxon>
        <taxon>Candidatus Entotheonella</taxon>
    </lineage>
</organism>
<comment type="caution">
    <text evidence="1">The sequence shown here is derived from an EMBL/GenBank/DDBJ whole genome shotgun (WGS) entry which is preliminary data.</text>
</comment>
<dbReference type="InterPro" id="IPR006626">
    <property type="entry name" value="PbH1"/>
</dbReference>
<dbReference type="HOGENOM" id="CLU_1202011_0_0_7"/>
<dbReference type="InterPro" id="IPR011050">
    <property type="entry name" value="Pectin_lyase_fold/virulence"/>
</dbReference>
<proteinExistence type="predicted"/>
<feature type="non-terminal residue" evidence="1">
    <location>
        <position position="231"/>
    </location>
</feature>
<dbReference type="EMBL" id="AZHW01001147">
    <property type="protein sequence ID" value="ETW93920.1"/>
    <property type="molecule type" value="Genomic_DNA"/>
</dbReference>
<dbReference type="SMART" id="SM00710">
    <property type="entry name" value="PbH1"/>
    <property type="match status" value="3"/>
</dbReference>
<sequence length="231" mass="25253">MIFARFFLSILFFLILFTYVVQASTYIVAKDGSGDFTSIQACVSTVAGPGVVCSVKPGNYTEQVQITKAHSGNAVSGHFVIQNHTSKRPTLNGRFVETGPNGLIEAIGASYIKIVGLEITGYEGIGIFVRNGSAQHIEIRNNEIHHNRWTRHTRNAIKVHGQWPRFGGPFEITDVIVDGNYIHHVTTTIVNSTRGNEALTMAAHVERCQITNNTIDTANNIGIDLIGSDKS</sequence>
<dbReference type="Proteomes" id="UP000019141">
    <property type="component" value="Unassembled WGS sequence"/>
</dbReference>
<dbReference type="Gene3D" id="2.160.20.10">
    <property type="entry name" value="Single-stranded right-handed beta-helix, Pectin lyase-like"/>
    <property type="match status" value="1"/>
</dbReference>
<gene>
    <name evidence="1" type="ORF">ETSY1_37135</name>
</gene>
<evidence type="ECO:0000313" key="2">
    <source>
        <dbReference type="Proteomes" id="UP000019141"/>
    </source>
</evidence>
<dbReference type="SUPFAM" id="SSF51126">
    <property type="entry name" value="Pectin lyase-like"/>
    <property type="match status" value="1"/>
</dbReference>
<evidence type="ECO:0000313" key="1">
    <source>
        <dbReference type="EMBL" id="ETW93920.1"/>
    </source>
</evidence>
<name>W4L8A9_ENTF1</name>
<protein>
    <recommendedName>
        <fullName evidence="3">Right handed beta helix domain-containing protein</fullName>
    </recommendedName>
</protein>
<evidence type="ECO:0008006" key="3">
    <source>
        <dbReference type="Google" id="ProtNLM"/>
    </source>
</evidence>
<reference evidence="1 2" key="1">
    <citation type="journal article" date="2014" name="Nature">
        <title>An environmental bacterial taxon with a large and distinct metabolic repertoire.</title>
        <authorList>
            <person name="Wilson M.C."/>
            <person name="Mori T."/>
            <person name="Ruckert C."/>
            <person name="Uria A.R."/>
            <person name="Helf M.J."/>
            <person name="Takada K."/>
            <person name="Gernert C."/>
            <person name="Steffens U.A."/>
            <person name="Heycke N."/>
            <person name="Schmitt S."/>
            <person name="Rinke C."/>
            <person name="Helfrich E.J."/>
            <person name="Brachmann A.O."/>
            <person name="Gurgui C."/>
            <person name="Wakimoto T."/>
            <person name="Kracht M."/>
            <person name="Crusemann M."/>
            <person name="Hentschel U."/>
            <person name="Abe I."/>
            <person name="Matsunaga S."/>
            <person name="Kalinowski J."/>
            <person name="Takeyama H."/>
            <person name="Piel J."/>
        </authorList>
    </citation>
    <scope>NUCLEOTIDE SEQUENCE [LARGE SCALE GENOMIC DNA]</scope>
    <source>
        <strain evidence="2">TSY1</strain>
    </source>
</reference>
<dbReference type="InterPro" id="IPR012334">
    <property type="entry name" value="Pectin_lyas_fold"/>
</dbReference>